<keyword evidence="2" id="KW-0479">Metal-binding</keyword>
<accession>A0A9Q0R3Y3</accession>
<dbReference type="Gene3D" id="3.30.40.10">
    <property type="entry name" value="Zinc/RING finger domain, C3HC4 (zinc finger)"/>
    <property type="match status" value="2"/>
</dbReference>
<dbReference type="InterPro" id="IPR001965">
    <property type="entry name" value="Znf_PHD"/>
</dbReference>
<dbReference type="InterPro" id="IPR019787">
    <property type="entry name" value="Znf_PHD-finger"/>
</dbReference>
<dbReference type="SMART" id="SM00184">
    <property type="entry name" value="RING"/>
    <property type="match status" value="2"/>
</dbReference>
<comment type="subcellular location">
    <subcellularLocation>
        <location evidence="1">Nucleus</location>
    </subcellularLocation>
</comment>
<keyword evidence="5" id="KW-0539">Nucleus</keyword>
<feature type="domain" description="N-acetyltransferase" evidence="9">
    <location>
        <begin position="1375"/>
        <end position="1545"/>
    </location>
</feature>
<evidence type="ECO:0000256" key="4">
    <source>
        <dbReference type="ARBA" id="ARBA00022833"/>
    </source>
</evidence>
<gene>
    <name evidence="10" type="ORF">NE237_033317</name>
</gene>
<dbReference type="InterPro" id="IPR001841">
    <property type="entry name" value="Znf_RING"/>
</dbReference>
<evidence type="ECO:0000313" key="11">
    <source>
        <dbReference type="Proteomes" id="UP001141806"/>
    </source>
</evidence>
<keyword evidence="11" id="KW-1185">Reference proteome</keyword>
<dbReference type="PANTHER" id="PTHR46508">
    <property type="entry name" value="PHD FINGER FAMILY PROTEIN"/>
    <property type="match status" value="1"/>
</dbReference>
<keyword evidence="4" id="KW-0862">Zinc</keyword>
<dbReference type="CDD" id="cd04301">
    <property type="entry name" value="NAT_SF"/>
    <property type="match status" value="1"/>
</dbReference>
<dbReference type="InterPro" id="IPR013083">
    <property type="entry name" value="Znf_RING/FYVE/PHD"/>
</dbReference>
<dbReference type="EMBL" id="JAMYWD010000001">
    <property type="protein sequence ID" value="KAJ4982480.1"/>
    <property type="molecule type" value="Genomic_DNA"/>
</dbReference>
<dbReference type="OrthoDB" id="429143at2759"/>
<dbReference type="InterPro" id="IPR032308">
    <property type="entry name" value="TDBD"/>
</dbReference>
<name>A0A9Q0R3Y3_9MAGN</name>
<dbReference type="Pfam" id="PF00628">
    <property type="entry name" value="PHD"/>
    <property type="match status" value="1"/>
</dbReference>
<dbReference type="GO" id="GO:0008270">
    <property type="term" value="F:zinc ion binding"/>
    <property type="evidence" value="ECO:0007669"/>
    <property type="project" value="UniProtKB-KW"/>
</dbReference>
<protein>
    <submittedName>
        <fullName evidence="10">Uncharacterized protein</fullName>
    </submittedName>
</protein>
<evidence type="ECO:0000313" key="10">
    <source>
        <dbReference type="EMBL" id="KAJ4982480.1"/>
    </source>
</evidence>
<evidence type="ECO:0000256" key="3">
    <source>
        <dbReference type="ARBA" id="ARBA00022771"/>
    </source>
</evidence>
<organism evidence="10 11">
    <name type="scientific">Protea cynaroides</name>
    <dbReference type="NCBI Taxonomy" id="273540"/>
    <lineage>
        <taxon>Eukaryota</taxon>
        <taxon>Viridiplantae</taxon>
        <taxon>Streptophyta</taxon>
        <taxon>Embryophyta</taxon>
        <taxon>Tracheophyta</taxon>
        <taxon>Spermatophyta</taxon>
        <taxon>Magnoliopsida</taxon>
        <taxon>Proteales</taxon>
        <taxon>Proteaceae</taxon>
        <taxon>Protea</taxon>
    </lineage>
</organism>
<dbReference type="GO" id="GO:0016747">
    <property type="term" value="F:acyltransferase activity, transferring groups other than amino-acyl groups"/>
    <property type="evidence" value="ECO:0007669"/>
    <property type="project" value="InterPro"/>
</dbReference>
<dbReference type="PANTHER" id="PTHR46508:SF2">
    <property type="entry name" value="INCREASED DNA METHYLATION 1"/>
    <property type="match status" value="1"/>
</dbReference>
<dbReference type="Proteomes" id="UP001141806">
    <property type="component" value="Unassembled WGS sequence"/>
</dbReference>
<evidence type="ECO:0000259" key="8">
    <source>
        <dbReference type="PROSITE" id="PS50016"/>
    </source>
</evidence>
<comment type="caution">
    <text evidence="10">The sequence shown here is derived from an EMBL/GenBank/DDBJ whole genome shotgun (WGS) entry which is preliminary data.</text>
</comment>
<feature type="compositionally biased region" description="Polar residues" evidence="7">
    <location>
        <begin position="956"/>
        <end position="967"/>
    </location>
</feature>
<feature type="region of interest" description="Disordered" evidence="7">
    <location>
        <begin position="935"/>
        <end position="1006"/>
    </location>
</feature>
<evidence type="ECO:0000256" key="6">
    <source>
        <dbReference type="PROSITE-ProRule" id="PRU00146"/>
    </source>
</evidence>
<dbReference type="SUPFAM" id="SSF57903">
    <property type="entry name" value="FYVE/PHD zinc finger"/>
    <property type="match status" value="1"/>
</dbReference>
<dbReference type="Pfam" id="PF16135">
    <property type="entry name" value="TDBD"/>
    <property type="match status" value="1"/>
</dbReference>
<evidence type="ECO:0000256" key="7">
    <source>
        <dbReference type="SAM" id="MobiDB-lite"/>
    </source>
</evidence>
<dbReference type="InterPro" id="IPR016181">
    <property type="entry name" value="Acyl_CoA_acyltransferase"/>
</dbReference>
<keyword evidence="3 6" id="KW-0863">Zinc-finger</keyword>
<dbReference type="InterPro" id="IPR056511">
    <property type="entry name" value="IDM1_C"/>
</dbReference>
<dbReference type="FunFam" id="3.30.40.10:FF:000465">
    <property type="entry name" value="Increased DNA methylation 1"/>
    <property type="match status" value="1"/>
</dbReference>
<dbReference type="PROSITE" id="PS51186">
    <property type="entry name" value="GNAT"/>
    <property type="match status" value="1"/>
</dbReference>
<feature type="domain" description="PHD-type" evidence="8">
    <location>
        <begin position="1244"/>
        <end position="1289"/>
    </location>
</feature>
<reference evidence="10" key="1">
    <citation type="journal article" date="2023" name="Plant J.">
        <title>The genome of the king protea, Protea cynaroides.</title>
        <authorList>
            <person name="Chang J."/>
            <person name="Duong T.A."/>
            <person name="Schoeman C."/>
            <person name="Ma X."/>
            <person name="Roodt D."/>
            <person name="Barker N."/>
            <person name="Li Z."/>
            <person name="Van de Peer Y."/>
            <person name="Mizrachi E."/>
        </authorList>
    </citation>
    <scope>NUCLEOTIDE SEQUENCE</scope>
    <source>
        <tissue evidence="10">Young leaves</tissue>
    </source>
</reference>
<sequence>MKLKEGSDDMLNDASPSVLYAMRNGTTFISDETLVVPTISLILSVWGWNRHSRALFNTEGKLVSWITLYLILLCLRDDENNVAEVGLQHSVKMLFNEEIGGLKDDGFEGSNDERHIFMDVFCGNEKGYSSKRCLVTGAINFEAEGNKHRSMLLNSNSETSLLKSQILAKNLFVEDTANENSRCVKDRPSQVGRIIPESECLQGTSASSVGLNSHDVNAKQMKGSFNDISVVRDKISAKSSPDVGKEIQTGIRNEFDSCISSPRSHCVGQTMTCHLVESSGQGVMSSCYLLKQQHVDYGDDIAEPGASKCEVPTFLGKDGKEVIESTLTLPVSQECFRTKLSIADSSITAREKSLKSVILESDMDIVPQKIDSATDLRPRLRYHVNHLLKAAGWGISTRKRSDRNNLAPLYISPKGKRERAFQKAWRSCGGSLLADRYSLMQESYEKQWVGISEFWSDLSATLVKIEKEMHQIETSSLAHLWNILDPYVTVVYIDKKVGALRVGKLVKATKSVLFVNPNNVDKVRIQVVDDQLRGSSLAIGGAEIVAWKEDTFNEPNSYKDLSVFGEQSQEGAVKTLKSASVYLTDGNCMFVGTKTAKGIRNQHVITFGHQGGSLHLSSLPNSGSEIKCIYSENQLYDVPITFGNVDTVVGKSGNVFSQQDSNLSITSSDEQSSGKKVGKEIKTVQGVLDDFGVEKETSLDELGYLQGSLQDQLGHPISPCDSDNLSGQADTCLHFTPLLLGFVETVVKGVTNDRNQKDDNESFSVLDQPSSQIEDLEFHCSPLCEQSGVELQKLFLNPQDKFCHGTLVRSKGEGLSQESMFEIVDGGSLHDENLSFICQRSPSRKDPCLDADEKEKTNLDSSPCQEEHYLSEREVPLEGLQLNGHLEDESRKDVVATKVEKAHASLAARDVVPLKKAPRKSKRISEIKSSKIYKNHEELSLSTPQEVKSQNDQRVRTRSQFSESQKCQKGEGITDGSRKKSLSTSSSQHQNAKISRTKKLQHQCNDSRKFAVVAHDRKGRKKLHLENDTDGNPLLIKNGCHDSHYSRKIGKTRKSEFKDENGRKRLRWCQIEDDDLLIAAIMKPKDFGSKQSTKRKACNSKSLRKLKSQRGSCMLLPRSPGKGGKHMDGKLLSMWKRTVLSWLIDAGVVSVNDVVQYRRQKDDAVVKDGWITRDGIRCNCCNKVLSVAEFKVHAGFKLHRPCSNLFMESGMPLTLCQLQAWSAEYKARKGGSQAIQVDEVDQNDDTCGLCGDGGELICCDNCPSTFHQACLSAQELPEGSWYCPYCTCRICGDVVNNTEASSSFVVLRCSQCEHKYHNACVKESDMRKEDIVSDTWFCGGNCQEVYSGLRSRVGVLNHIADDFTWTLLRCIDGDQKIRSVQRCALMAECNSKLAVALTIMEECFLPMVDPRTGIDMIPHVLYNWGSNFARLNYEGFYTVVLEKGDELVSVASIRVHGVEVAEMPLIATCSTYRRQGMCRLLLNAIEQMLKSFKVERLVLAAIPNLVDTWTSGFGFKPLEDREREQLNNINLMVFPGATLLEKSLCETKATDIKLSGLGDASSPLKIKGSMEEDIESAHPSDKNCIVTKLGSEVASVPIHNKNQQPDEEQGSIVQRYRSKPSEKPILMLGESETLTVSNVECCRAKEDTMGLYDASRPLSVEQR</sequence>
<evidence type="ECO:0000259" key="9">
    <source>
        <dbReference type="PROSITE" id="PS51186"/>
    </source>
</evidence>
<evidence type="ECO:0000256" key="1">
    <source>
        <dbReference type="ARBA" id="ARBA00004123"/>
    </source>
</evidence>
<dbReference type="GO" id="GO:0005634">
    <property type="term" value="C:nucleus"/>
    <property type="evidence" value="ECO:0007669"/>
    <property type="project" value="UniProtKB-SubCell"/>
</dbReference>
<dbReference type="InterPro" id="IPR000182">
    <property type="entry name" value="GNAT_dom"/>
</dbReference>
<dbReference type="PROSITE" id="PS50016">
    <property type="entry name" value="ZF_PHD_2"/>
    <property type="match status" value="1"/>
</dbReference>
<evidence type="ECO:0000256" key="5">
    <source>
        <dbReference type="ARBA" id="ARBA00023242"/>
    </source>
</evidence>
<dbReference type="SUPFAM" id="SSF55729">
    <property type="entry name" value="Acyl-CoA N-acyltransferases (Nat)"/>
    <property type="match status" value="1"/>
</dbReference>
<proteinExistence type="predicted"/>
<dbReference type="SMART" id="SM00249">
    <property type="entry name" value="PHD"/>
    <property type="match status" value="2"/>
</dbReference>
<evidence type="ECO:0000256" key="2">
    <source>
        <dbReference type="ARBA" id="ARBA00022723"/>
    </source>
</evidence>
<dbReference type="Pfam" id="PF23209">
    <property type="entry name" value="IDM1_C"/>
    <property type="match status" value="1"/>
</dbReference>
<dbReference type="InterPro" id="IPR011011">
    <property type="entry name" value="Znf_FYVE_PHD"/>
</dbReference>
<dbReference type="Gene3D" id="3.40.630.30">
    <property type="match status" value="1"/>
</dbReference>
<dbReference type="CDD" id="cd15532">
    <property type="entry name" value="PHD2_CHD_II"/>
    <property type="match status" value="1"/>
</dbReference>